<dbReference type="GO" id="GO:0016787">
    <property type="term" value="F:hydrolase activity"/>
    <property type="evidence" value="ECO:0007669"/>
    <property type="project" value="InterPro"/>
</dbReference>
<reference evidence="4" key="1">
    <citation type="journal article" date="2017" name="Nat. Microbiol.">
        <title>Global analysis of biosynthetic gene clusters reveals vast potential of secondary metabolite production in Penicillium species.</title>
        <authorList>
            <person name="Nielsen J.C."/>
            <person name="Grijseels S."/>
            <person name="Prigent S."/>
            <person name="Ji B."/>
            <person name="Dainat J."/>
            <person name="Nielsen K.F."/>
            <person name="Frisvad J.C."/>
            <person name="Workman M."/>
            <person name="Nielsen J."/>
        </authorList>
    </citation>
    <scope>NUCLEOTIDE SEQUENCE [LARGE SCALE GENOMIC DNA]</scope>
    <source>
        <strain evidence="4">IBT 11843</strain>
    </source>
</reference>
<dbReference type="Pfam" id="PF00149">
    <property type="entry name" value="Metallophos"/>
    <property type="match status" value="1"/>
</dbReference>
<keyword evidence="4" id="KW-1185">Reference proteome</keyword>
<dbReference type="Proteomes" id="UP000191522">
    <property type="component" value="Unassembled WGS sequence"/>
</dbReference>
<evidence type="ECO:0000313" key="4">
    <source>
        <dbReference type="Proteomes" id="UP000191522"/>
    </source>
</evidence>
<dbReference type="OMA" id="HIHDGRG"/>
<dbReference type="SUPFAM" id="SSF56300">
    <property type="entry name" value="Metallo-dependent phosphatases"/>
    <property type="match status" value="1"/>
</dbReference>
<dbReference type="EMBL" id="MDYL01000008">
    <property type="protein sequence ID" value="OQD75088.1"/>
    <property type="molecule type" value="Genomic_DNA"/>
</dbReference>
<comment type="caution">
    <text evidence="3">The sequence shown here is derived from an EMBL/GenBank/DDBJ whole genome shotgun (WGS) entry which is preliminary data.</text>
</comment>
<organism evidence="3 4">
    <name type="scientific">Penicillium decumbens</name>
    <dbReference type="NCBI Taxonomy" id="69771"/>
    <lineage>
        <taxon>Eukaryota</taxon>
        <taxon>Fungi</taxon>
        <taxon>Dikarya</taxon>
        <taxon>Ascomycota</taxon>
        <taxon>Pezizomycotina</taxon>
        <taxon>Eurotiomycetes</taxon>
        <taxon>Eurotiomycetidae</taxon>
        <taxon>Eurotiales</taxon>
        <taxon>Aspergillaceae</taxon>
        <taxon>Penicillium</taxon>
    </lineage>
</organism>
<dbReference type="InterPro" id="IPR051693">
    <property type="entry name" value="UPF0046_metallophosphoest"/>
</dbReference>
<dbReference type="InterPro" id="IPR029052">
    <property type="entry name" value="Metallo-depent_PP-like"/>
</dbReference>
<evidence type="ECO:0000313" key="3">
    <source>
        <dbReference type="EMBL" id="OQD75088.1"/>
    </source>
</evidence>
<dbReference type="AlphaFoldDB" id="A0A1V6PDG3"/>
<gene>
    <name evidence="3" type="ORF">PENDEC_c008G06595</name>
</gene>
<dbReference type="PANTHER" id="PTHR12905:SF16">
    <property type="entry name" value="SER_THR PROTEIN PHOSPHATASE FAMILY PROTEIN (AFU_ORTHOLOGUE AFUA_1G06000)"/>
    <property type="match status" value="1"/>
</dbReference>
<protein>
    <recommendedName>
        <fullName evidence="2">Calcineurin-like phosphoesterase domain-containing protein</fullName>
    </recommendedName>
</protein>
<accession>A0A1V6PDG3</accession>
<name>A0A1V6PDG3_PENDC</name>
<dbReference type="InterPro" id="IPR004843">
    <property type="entry name" value="Calcineurin-like_PHP"/>
</dbReference>
<sequence length="356" mass="38677">MHRKTRFVCVSDTHGYTPSEAGFKLPAGDVLVHAGDLTNTGSMSELRRTMDWISKADFEIKLIVAGNHDITLDPDFYAKHGARFHRDRLEDPRQCMELVTGSAPSVVLLQHQTAVIRLTRPDGPMTAFKVFGSPYSQSKGDWAFGYGSSNATALWNEIPLDADIIVTHTPPRSHCDQKPHGSFVGCDALRQALSRVRPPLAVCGHVHEGRGYERVRWQPALIRTRLYAHGVDNVTRGALPPPGSKKQSLVDLTGKRAERLDSEGFSCSPASPGPMSPSSGGSAVPEQDSVPYLSAADTQRLDRALQTLRKETCIVDAAVMATSWPHPGGKRFNAPIVVDLELPVWQGTAAAGSPCI</sequence>
<dbReference type="PANTHER" id="PTHR12905">
    <property type="entry name" value="METALLOPHOSPHOESTERASE"/>
    <property type="match status" value="1"/>
</dbReference>
<feature type="domain" description="Calcineurin-like phosphoesterase" evidence="2">
    <location>
        <begin position="6"/>
        <end position="208"/>
    </location>
</feature>
<dbReference type="Gene3D" id="3.60.21.10">
    <property type="match status" value="1"/>
</dbReference>
<evidence type="ECO:0000259" key="2">
    <source>
        <dbReference type="Pfam" id="PF00149"/>
    </source>
</evidence>
<evidence type="ECO:0000256" key="1">
    <source>
        <dbReference type="SAM" id="MobiDB-lite"/>
    </source>
</evidence>
<feature type="region of interest" description="Disordered" evidence="1">
    <location>
        <begin position="261"/>
        <end position="288"/>
    </location>
</feature>
<proteinExistence type="predicted"/>
<dbReference type="OrthoDB" id="630188at2759"/>
<dbReference type="CDD" id="cd07379">
    <property type="entry name" value="MPP_239FB"/>
    <property type="match status" value="1"/>
</dbReference>